<reference evidence="3 4" key="1">
    <citation type="journal article" date="2024" name="G3 (Bethesda)">
        <title>Genome assembly of Hibiscus sabdariffa L. provides insights into metabolisms of medicinal natural products.</title>
        <authorList>
            <person name="Kim T."/>
        </authorList>
    </citation>
    <scope>NUCLEOTIDE SEQUENCE [LARGE SCALE GENOMIC DNA]</scope>
    <source>
        <strain evidence="3">TK-2024</strain>
        <tissue evidence="3">Old leaves</tissue>
    </source>
</reference>
<dbReference type="PANTHER" id="PTHR19854:SF1">
    <property type="entry name" value="GUANINE NUCLEOTIDE-BINDING PROTEIN SUBUNIT BETA-LIKE PROTEIN 1"/>
    <property type="match status" value="1"/>
</dbReference>
<dbReference type="PANTHER" id="PTHR19854">
    <property type="entry name" value="TRANSDUCIN BETA-LIKE 3"/>
    <property type="match status" value="1"/>
</dbReference>
<dbReference type="InterPro" id="IPR036322">
    <property type="entry name" value="WD40_repeat_dom_sf"/>
</dbReference>
<comment type="caution">
    <text evidence="3">The sequence shown here is derived from an EMBL/GenBank/DDBJ whole genome shotgun (WGS) entry which is preliminary data.</text>
</comment>
<evidence type="ECO:0000256" key="2">
    <source>
        <dbReference type="ARBA" id="ARBA00022737"/>
    </source>
</evidence>
<name>A0ABR2FQP4_9ROSI</name>
<sequence length="118" mass="13504">MLSRLDVFCVYASYEDGSILWWDIRQPGILVTSVKFHLEPNYATGSCVLMKEFILEWPGISSTSIRLDCKIAATAGWDHRVRIYNYRKGSPLAILKYHHATVRGRVKCAAITQTLWVK</sequence>
<gene>
    <name evidence="3" type="ORF">V6N12_068622</name>
</gene>
<dbReference type="SUPFAM" id="SSF50978">
    <property type="entry name" value="WD40 repeat-like"/>
    <property type="match status" value="1"/>
</dbReference>
<accession>A0ABR2FQP4</accession>
<dbReference type="EMBL" id="JBBPBM010000005">
    <property type="protein sequence ID" value="KAK8584378.1"/>
    <property type="molecule type" value="Genomic_DNA"/>
</dbReference>
<keyword evidence="2" id="KW-0677">Repeat</keyword>
<dbReference type="Gene3D" id="2.130.10.10">
    <property type="entry name" value="YVTN repeat-like/Quinoprotein amine dehydrogenase"/>
    <property type="match status" value="1"/>
</dbReference>
<dbReference type="Proteomes" id="UP001472677">
    <property type="component" value="Unassembled WGS sequence"/>
</dbReference>
<keyword evidence="4" id="KW-1185">Reference proteome</keyword>
<evidence type="ECO:0000313" key="4">
    <source>
        <dbReference type="Proteomes" id="UP001472677"/>
    </source>
</evidence>
<evidence type="ECO:0000256" key="1">
    <source>
        <dbReference type="ARBA" id="ARBA00022574"/>
    </source>
</evidence>
<proteinExistence type="predicted"/>
<keyword evidence="1" id="KW-0853">WD repeat</keyword>
<organism evidence="3 4">
    <name type="scientific">Hibiscus sabdariffa</name>
    <name type="common">roselle</name>
    <dbReference type="NCBI Taxonomy" id="183260"/>
    <lineage>
        <taxon>Eukaryota</taxon>
        <taxon>Viridiplantae</taxon>
        <taxon>Streptophyta</taxon>
        <taxon>Embryophyta</taxon>
        <taxon>Tracheophyta</taxon>
        <taxon>Spermatophyta</taxon>
        <taxon>Magnoliopsida</taxon>
        <taxon>eudicotyledons</taxon>
        <taxon>Gunneridae</taxon>
        <taxon>Pentapetalae</taxon>
        <taxon>rosids</taxon>
        <taxon>malvids</taxon>
        <taxon>Malvales</taxon>
        <taxon>Malvaceae</taxon>
        <taxon>Malvoideae</taxon>
        <taxon>Hibiscus</taxon>
    </lineage>
</organism>
<dbReference type="InterPro" id="IPR015943">
    <property type="entry name" value="WD40/YVTN_repeat-like_dom_sf"/>
</dbReference>
<evidence type="ECO:0000313" key="3">
    <source>
        <dbReference type="EMBL" id="KAK8584378.1"/>
    </source>
</evidence>
<protein>
    <submittedName>
        <fullName evidence="3">Uncharacterized protein</fullName>
    </submittedName>
</protein>